<gene>
    <name evidence="2" type="ORF">B0I35DRAFT_439250</name>
</gene>
<evidence type="ECO:0000313" key="2">
    <source>
        <dbReference type="EMBL" id="KAH7310544.1"/>
    </source>
</evidence>
<proteinExistence type="predicted"/>
<keyword evidence="3" id="KW-1185">Reference proteome</keyword>
<sequence length="181" mass="19289">MGSFQLPTFSQLLPLLICLAAILTAMRGGAAARAHARSPPWPLSAACYDDGMDMDLDLDGESEIVKHISTFVLPPKCALITAQLPAATGRHGLPFFAIAMLNQPPLACCSVIGLFVFLFADSVLHLPLLSTWGRHIINKHAIFGKGQSVPPRMPDQCPVLSASNLRTNYATSAPLPPCATT</sequence>
<organism evidence="2 3">
    <name type="scientific">Stachybotrys elegans</name>
    <dbReference type="NCBI Taxonomy" id="80388"/>
    <lineage>
        <taxon>Eukaryota</taxon>
        <taxon>Fungi</taxon>
        <taxon>Dikarya</taxon>
        <taxon>Ascomycota</taxon>
        <taxon>Pezizomycotina</taxon>
        <taxon>Sordariomycetes</taxon>
        <taxon>Hypocreomycetidae</taxon>
        <taxon>Hypocreales</taxon>
        <taxon>Stachybotryaceae</taxon>
        <taxon>Stachybotrys</taxon>
    </lineage>
</organism>
<dbReference type="AlphaFoldDB" id="A0A8K0SPH7"/>
<protein>
    <submittedName>
        <fullName evidence="2">Uncharacterized protein</fullName>
    </submittedName>
</protein>
<reference evidence="2" key="1">
    <citation type="journal article" date="2021" name="Nat. Commun.">
        <title>Genetic determinants of endophytism in the Arabidopsis root mycobiome.</title>
        <authorList>
            <person name="Mesny F."/>
            <person name="Miyauchi S."/>
            <person name="Thiergart T."/>
            <person name="Pickel B."/>
            <person name="Atanasova L."/>
            <person name="Karlsson M."/>
            <person name="Huettel B."/>
            <person name="Barry K.W."/>
            <person name="Haridas S."/>
            <person name="Chen C."/>
            <person name="Bauer D."/>
            <person name="Andreopoulos W."/>
            <person name="Pangilinan J."/>
            <person name="LaButti K."/>
            <person name="Riley R."/>
            <person name="Lipzen A."/>
            <person name="Clum A."/>
            <person name="Drula E."/>
            <person name="Henrissat B."/>
            <person name="Kohler A."/>
            <person name="Grigoriev I.V."/>
            <person name="Martin F.M."/>
            <person name="Hacquard S."/>
        </authorList>
    </citation>
    <scope>NUCLEOTIDE SEQUENCE</scope>
    <source>
        <strain evidence="2">MPI-CAGE-CH-0235</strain>
    </source>
</reference>
<evidence type="ECO:0000256" key="1">
    <source>
        <dbReference type="SAM" id="SignalP"/>
    </source>
</evidence>
<accession>A0A8K0SPH7</accession>
<evidence type="ECO:0000313" key="3">
    <source>
        <dbReference type="Proteomes" id="UP000813444"/>
    </source>
</evidence>
<dbReference type="EMBL" id="JAGPNK010000012">
    <property type="protein sequence ID" value="KAH7310544.1"/>
    <property type="molecule type" value="Genomic_DNA"/>
</dbReference>
<feature type="signal peptide" evidence="1">
    <location>
        <begin position="1"/>
        <end position="31"/>
    </location>
</feature>
<dbReference type="Proteomes" id="UP000813444">
    <property type="component" value="Unassembled WGS sequence"/>
</dbReference>
<keyword evidence="1" id="KW-0732">Signal</keyword>
<comment type="caution">
    <text evidence="2">The sequence shown here is derived from an EMBL/GenBank/DDBJ whole genome shotgun (WGS) entry which is preliminary data.</text>
</comment>
<name>A0A8K0SPH7_9HYPO</name>
<feature type="chain" id="PRO_5035420325" evidence="1">
    <location>
        <begin position="32"/>
        <end position="181"/>
    </location>
</feature>